<keyword evidence="2" id="KW-1185">Reference proteome</keyword>
<protein>
    <submittedName>
        <fullName evidence="1">Uncharacterized protein</fullName>
    </submittedName>
</protein>
<sequence>MRHQLENISMSSQNTEGSLDVDDHVMYAWTPRDGFSTISHCQYNGEWPSETHRPNESRQHGYHLTLVSSEEMVLPWAYRQNGTTQIARLTGGIISITRSSHRGRWGRLVPTLRLN</sequence>
<dbReference type="EMBL" id="OW152819">
    <property type="protein sequence ID" value="CAH2073436.1"/>
    <property type="molecule type" value="Genomic_DNA"/>
</dbReference>
<reference evidence="1" key="1">
    <citation type="submission" date="2022-03" db="EMBL/GenBank/DDBJ databases">
        <authorList>
            <person name="Martin H S."/>
        </authorList>
    </citation>
    <scope>NUCLEOTIDE SEQUENCE</scope>
</reference>
<dbReference type="Proteomes" id="UP000837857">
    <property type="component" value="Chromosome 7"/>
</dbReference>
<evidence type="ECO:0000313" key="2">
    <source>
        <dbReference type="Proteomes" id="UP000837857"/>
    </source>
</evidence>
<feature type="non-terminal residue" evidence="1">
    <location>
        <position position="115"/>
    </location>
</feature>
<proteinExistence type="predicted"/>
<evidence type="ECO:0000313" key="1">
    <source>
        <dbReference type="EMBL" id="CAH2073436.1"/>
    </source>
</evidence>
<name>A0ABN8J3S5_9NEOP</name>
<gene>
    <name evidence="1" type="ORF">IPOD504_LOCUS15641</name>
</gene>
<accession>A0ABN8J3S5</accession>
<organism evidence="1 2">
    <name type="scientific">Iphiclides podalirius</name>
    <name type="common">scarce swallowtail</name>
    <dbReference type="NCBI Taxonomy" id="110791"/>
    <lineage>
        <taxon>Eukaryota</taxon>
        <taxon>Metazoa</taxon>
        <taxon>Ecdysozoa</taxon>
        <taxon>Arthropoda</taxon>
        <taxon>Hexapoda</taxon>
        <taxon>Insecta</taxon>
        <taxon>Pterygota</taxon>
        <taxon>Neoptera</taxon>
        <taxon>Endopterygota</taxon>
        <taxon>Lepidoptera</taxon>
        <taxon>Glossata</taxon>
        <taxon>Ditrysia</taxon>
        <taxon>Papilionoidea</taxon>
        <taxon>Papilionidae</taxon>
        <taxon>Papilioninae</taxon>
        <taxon>Iphiclides</taxon>
    </lineage>
</organism>